<proteinExistence type="predicted"/>
<feature type="compositionally biased region" description="Basic and acidic residues" evidence="1">
    <location>
        <begin position="199"/>
        <end position="208"/>
    </location>
</feature>
<evidence type="ECO:0000313" key="3">
    <source>
        <dbReference type="EMBL" id="SQC36455.1"/>
    </source>
</evidence>
<dbReference type="InterPro" id="IPR009045">
    <property type="entry name" value="Zn_M74/Hedgehog-like"/>
</dbReference>
<name>A0A2X3ERT6_9HELI</name>
<dbReference type="InterPro" id="IPR013230">
    <property type="entry name" value="Peptidase_M15A_C"/>
</dbReference>
<dbReference type="Pfam" id="PF08291">
    <property type="entry name" value="Peptidase_M15_3"/>
    <property type="match status" value="1"/>
</dbReference>
<dbReference type="RefSeq" id="WP_181461917.1">
    <property type="nucleotide sequence ID" value="NZ_UAWL01000031.1"/>
</dbReference>
<feature type="region of interest" description="Disordered" evidence="1">
    <location>
        <begin position="189"/>
        <end position="208"/>
    </location>
</feature>
<dbReference type="Gene3D" id="3.30.1380.10">
    <property type="match status" value="1"/>
</dbReference>
<sequence>MNSYTNIINTQQEDKGTQFFRLYENKDALYPLNQSNTTAYTLHTGNEYGDYKGIDLAKDKDNELTQNRKDSTNQSHTQSSQGFFHTLESLKQKYKDILESLKDDRGRIMIKVEVGYELYEFAKYFTFDEIIQTSHREFVKRGNNLQSLKDLCQKILDKLQAHIYEQYGDHKIYKLNINSGVRSDKLNESLNGSTTSQHSHCEAADIKQ</sequence>
<gene>
    <name evidence="3" type="ORF">NCTC13102_02262</name>
</gene>
<dbReference type="AlphaFoldDB" id="A0A2X3ERT6"/>
<dbReference type="SUPFAM" id="SSF55166">
    <property type="entry name" value="Hedgehog/DD-peptidase"/>
    <property type="match status" value="1"/>
</dbReference>
<accession>A0A2X3ERT6</accession>
<dbReference type="Proteomes" id="UP000250166">
    <property type="component" value="Unassembled WGS sequence"/>
</dbReference>
<feature type="domain" description="Peptidase M15A C-terminal" evidence="2">
    <location>
        <begin position="124"/>
        <end position="207"/>
    </location>
</feature>
<dbReference type="EMBL" id="UAWL01000031">
    <property type="protein sequence ID" value="SQC36455.1"/>
    <property type="molecule type" value="Genomic_DNA"/>
</dbReference>
<feature type="compositionally biased region" description="Polar residues" evidence="1">
    <location>
        <begin position="189"/>
        <end position="198"/>
    </location>
</feature>
<evidence type="ECO:0000313" key="4">
    <source>
        <dbReference type="Proteomes" id="UP000250166"/>
    </source>
</evidence>
<reference evidence="3 4" key="1">
    <citation type="submission" date="2018-06" db="EMBL/GenBank/DDBJ databases">
        <authorList>
            <consortium name="Pathogen Informatics"/>
            <person name="Doyle S."/>
        </authorList>
    </citation>
    <scope>NUCLEOTIDE SEQUENCE [LARGE SCALE GENOMIC DNA]</scope>
    <source>
        <strain evidence="3 4">NCTC13102</strain>
    </source>
</reference>
<evidence type="ECO:0000256" key="1">
    <source>
        <dbReference type="SAM" id="MobiDB-lite"/>
    </source>
</evidence>
<protein>
    <submittedName>
        <fullName evidence="3">Peptidase M15</fullName>
    </submittedName>
</protein>
<evidence type="ECO:0000259" key="2">
    <source>
        <dbReference type="Pfam" id="PF08291"/>
    </source>
</evidence>
<organism evidence="3 4">
    <name type="scientific">Helicobacter fennelliae</name>
    <dbReference type="NCBI Taxonomy" id="215"/>
    <lineage>
        <taxon>Bacteria</taxon>
        <taxon>Pseudomonadati</taxon>
        <taxon>Campylobacterota</taxon>
        <taxon>Epsilonproteobacteria</taxon>
        <taxon>Campylobacterales</taxon>
        <taxon>Helicobacteraceae</taxon>
        <taxon>Helicobacter</taxon>
    </lineage>
</organism>